<protein>
    <submittedName>
        <fullName evidence="1">Uncharacterized protein</fullName>
    </submittedName>
</protein>
<accession>A0A4S2D462</accession>
<name>A0A4S2D462_STEMA</name>
<dbReference type="OrthoDB" id="6045524at2"/>
<evidence type="ECO:0000313" key="1">
    <source>
        <dbReference type="EMBL" id="TGY36046.1"/>
    </source>
</evidence>
<dbReference type="AlphaFoldDB" id="A0A4S2D462"/>
<proteinExistence type="predicted"/>
<dbReference type="EMBL" id="SRYW01000003">
    <property type="protein sequence ID" value="TGY36046.1"/>
    <property type="molecule type" value="Genomic_DNA"/>
</dbReference>
<comment type="caution">
    <text evidence="1">The sequence shown here is derived from an EMBL/GenBank/DDBJ whole genome shotgun (WGS) entry which is preliminary data.</text>
</comment>
<gene>
    <name evidence="1" type="ORF">E5352_03945</name>
</gene>
<dbReference type="Proteomes" id="UP000306631">
    <property type="component" value="Unassembled WGS sequence"/>
</dbReference>
<evidence type="ECO:0000313" key="2">
    <source>
        <dbReference type="Proteomes" id="UP000306631"/>
    </source>
</evidence>
<organism evidence="1 2">
    <name type="scientific">Stenotrophomonas maltophilia</name>
    <name type="common">Pseudomonas maltophilia</name>
    <name type="synonym">Xanthomonas maltophilia</name>
    <dbReference type="NCBI Taxonomy" id="40324"/>
    <lineage>
        <taxon>Bacteria</taxon>
        <taxon>Pseudomonadati</taxon>
        <taxon>Pseudomonadota</taxon>
        <taxon>Gammaproteobacteria</taxon>
        <taxon>Lysobacterales</taxon>
        <taxon>Lysobacteraceae</taxon>
        <taxon>Stenotrophomonas</taxon>
        <taxon>Stenotrophomonas maltophilia group</taxon>
    </lineage>
</organism>
<reference evidence="1 2" key="1">
    <citation type="submission" date="2019-04" db="EMBL/GenBank/DDBJ databases">
        <title>Microbes associate with the intestines of laboratory mice.</title>
        <authorList>
            <person name="Navarre W."/>
            <person name="Wong E."/>
            <person name="Huang K."/>
            <person name="Tropini C."/>
            <person name="Ng K."/>
            <person name="Yu B."/>
        </authorList>
    </citation>
    <scope>NUCLEOTIDE SEQUENCE [LARGE SCALE GENOMIC DNA]</scope>
    <source>
        <strain evidence="1 2">NM62_B4-13</strain>
    </source>
</reference>
<sequence length="137" mass="15065">MYSVMLLAALPLTACRNGTNSANVFSADPMLGCYATHPRKPAEFRIEQQQGRYYVSFQRDDQWHREPTPLQESTRADIARFFKDDADQIGKALVSPRGGFGLFKFNAGATLKGKASDSDYMGLLLIGAGPIYPVACP</sequence>